<dbReference type="EMBL" id="GGEC01060905">
    <property type="protein sequence ID" value="MBX41389.1"/>
    <property type="molecule type" value="Transcribed_RNA"/>
</dbReference>
<evidence type="ECO:0000256" key="1">
    <source>
        <dbReference type="SAM" id="MobiDB-lite"/>
    </source>
</evidence>
<proteinExistence type="predicted"/>
<feature type="compositionally biased region" description="Basic and acidic residues" evidence="1">
    <location>
        <begin position="18"/>
        <end position="42"/>
    </location>
</feature>
<organism evidence="2">
    <name type="scientific">Rhizophora mucronata</name>
    <name type="common">Asiatic mangrove</name>
    <dbReference type="NCBI Taxonomy" id="61149"/>
    <lineage>
        <taxon>Eukaryota</taxon>
        <taxon>Viridiplantae</taxon>
        <taxon>Streptophyta</taxon>
        <taxon>Embryophyta</taxon>
        <taxon>Tracheophyta</taxon>
        <taxon>Spermatophyta</taxon>
        <taxon>Magnoliopsida</taxon>
        <taxon>eudicotyledons</taxon>
        <taxon>Gunneridae</taxon>
        <taxon>Pentapetalae</taxon>
        <taxon>rosids</taxon>
        <taxon>fabids</taxon>
        <taxon>Malpighiales</taxon>
        <taxon>Rhizophoraceae</taxon>
        <taxon>Rhizophora</taxon>
    </lineage>
</organism>
<dbReference type="AlphaFoldDB" id="A0A2P2NG13"/>
<name>A0A2P2NG13_RHIMU</name>
<feature type="region of interest" description="Disordered" evidence="1">
    <location>
        <begin position="18"/>
        <end position="67"/>
    </location>
</feature>
<reference evidence="2" key="1">
    <citation type="submission" date="2018-02" db="EMBL/GenBank/DDBJ databases">
        <title>Rhizophora mucronata_Transcriptome.</title>
        <authorList>
            <person name="Meera S.P."/>
            <person name="Sreeshan A."/>
            <person name="Augustine A."/>
        </authorList>
    </citation>
    <scope>NUCLEOTIDE SEQUENCE</scope>
    <source>
        <tissue evidence="2">Leaf</tissue>
    </source>
</reference>
<sequence length="67" mass="7597">MGPVANFLHSAMVTSNELDKSAFKDKPEAPSRKQEKIDEFKHSTNQANLPIQKSPMEENTIGRRRLT</sequence>
<evidence type="ECO:0000313" key="2">
    <source>
        <dbReference type="EMBL" id="MBX41389.1"/>
    </source>
</evidence>
<protein>
    <submittedName>
        <fullName evidence="2">Uncharacterized protein</fullName>
    </submittedName>
</protein>
<accession>A0A2P2NG13</accession>